<evidence type="ECO:0000256" key="1">
    <source>
        <dbReference type="ARBA" id="ARBA00022676"/>
    </source>
</evidence>
<evidence type="ECO:0000256" key="2">
    <source>
        <dbReference type="ARBA" id="ARBA00022679"/>
    </source>
</evidence>
<name>A0A931FUK0_9HYPH</name>
<protein>
    <submittedName>
        <fullName evidence="3">WecB/TagA/CpsF family glycosyltransferase</fullName>
    </submittedName>
</protein>
<dbReference type="RefSeq" id="WP_196273680.1">
    <property type="nucleotide sequence ID" value="NZ_JADQDO010000020.1"/>
</dbReference>
<evidence type="ECO:0000313" key="3">
    <source>
        <dbReference type="EMBL" id="MBF9235686.1"/>
    </source>
</evidence>
<dbReference type="CDD" id="cd06533">
    <property type="entry name" value="Glyco_transf_WecG_TagA"/>
    <property type="match status" value="1"/>
</dbReference>
<organism evidence="3 4">
    <name type="scientific">Microvirga alba</name>
    <dbReference type="NCBI Taxonomy" id="2791025"/>
    <lineage>
        <taxon>Bacteria</taxon>
        <taxon>Pseudomonadati</taxon>
        <taxon>Pseudomonadota</taxon>
        <taxon>Alphaproteobacteria</taxon>
        <taxon>Hyphomicrobiales</taxon>
        <taxon>Methylobacteriaceae</taxon>
        <taxon>Microvirga</taxon>
    </lineage>
</organism>
<dbReference type="Proteomes" id="UP000599312">
    <property type="component" value="Unassembled WGS sequence"/>
</dbReference>
<dbReference type="PANTHER" id="PTHR34136">
    <property type="match status" value="1"/>
</dbReference>
<keyword evidence="4" id="KW-1185">Reference proteome</keyword>
<evidence type="ECO:0000313" key="4">
    <source>
        <dbReference type="Proteomes" id="UP000599312"/>
    </source>
</evidence>
<dbReference type="GO" id="GO:0016758">
    <property type="term" value="F:hexosyltransferase activity"/>
    <property type="evidence" value="ECO:0007669"/>
    <property type="project" value="TreeGrafter"/>
</dbReference>
<dbReference type="AlphaFoldDB" id="A0A931FUK0"/>
<comment type="caution">
    <text evidence="3">The sequence shown here is derived from an EMBL/GenBank/DDBJ whole genome shotgun (WGS) entry which is preliminary data.</text>
</comment>
<dbReference type="EMBL" id="JADQDO010000020">
    <property type="protein sequence ID" value="MBF9235686.1"/>
    <property type="molecule type" value="Genomic_DNA"/>
</dbReference>
<dbReference type="PANTHER" id="PTHR34136:SF1">
    <property type="entry name" value="UDP-N-ACETYL-D-MANNOSAMINURONIC ACID TRANSFERASE"/>
    <property type="match status" value="1"/>
</dbReference>
<sequence>MTASALDPITFLGCRFNAIDTADLLNLVFRSPPRQDRTCRTIVTINVAILVMSRSDERLAAAIDKADLVVADGTPLVWASRWLSSGLPERITGIDLMQLILEHGSVHGLRVFLLGTTQERLEVLQQRIRDDYPGVSIVGARNGYFRSEENPAIVREIQASRPDILFIGMPSPAKEIWSEEHRNNLFVPLVLGVGGAFDVIAGFVPRAPKLLQKLGFEWAWRLAHEPRRLFKRYLVTNSFYIALLFRELLMKTIGTRRGVGTEDWR</sequence>
<dbReference type="InterPro" id="IPR004629">
    <property type="entry name" value="WecG_TagA_CpsF"/>
</dbReference>
<keyword evidence="2" id="KW-0808">Transferase</keyword>
<accession>A0A931FUK0</accession>
<reference evidence="3" key="1">
    <citation type="submission" date="2020-11" db="EMBL/GenBank/DDBJ databases">
        <authorList>
            <person name="Kim M.K."/>
        </authorList>
    </citation>
    <scope>NUCLEOTIDE SEQUENCE</scope>
    <source>
        <strain evidence="3">BT350</strain>
    </source>
</reference>
<gene>
    <name evidence="3" type="ORF">I2H38_20215</name>
</gene>
<proteinExistence type="predicted"/>
<dbReference type="Pfam" id="PF03808">
    <property type="entry name" value="Glyco_tran_WecG"/>
    <property type="match status" value="1"/>
</dbReference>
<dbReference type="NCBIfam" id="TIGR00696">
    <property type="entry name" value="wecG_tagA_cpsF"/>
    <property type="match status" value="1"/>
</dbReference>
<keyword evidence="1" id="KW-0328">Glycosyltransferase</keyword>